<feature type="compositionally biased region" description="Acidic residues" evidence="1">
    <location>
        <begin position="77"/>
        <end position="92"/>
    </location>
</feature>
<keyword evidence="3" id="KW-1185">Reference proteome</keyword>
<gene>
    <name evidence="2" type="ORF">PSYICH_LOCUS10176</name>
</gene>
<dbReference type="OrthoDB" id="10544160at2759"/>
<evidence type="ECO:0000256" key="1">
    <source>
        <dbReference type="SAM" id="MobiDB-lite"/>
    </source>
</evidence>
<name>A0A9P0D3S7_9CUCU</name>
<dbReference type="AlphaFoldDB" id="A0A9P0D3S7"/>
<feature type="compositionally biased region" description="Basic and acidic residues" evidence="1">
    <location>
        <begin position="52"/>
        <end position="61"/>
    </location>
</feature>
<protein>
    <submittedName>
        <fullName evidence="2">Uncharacterized protein</fullName>
    </submittedName>
</protein>
<evidence type="ECO:0000313" key="2">
    <source>
        <dbReference type="EMBL" id="CAH1109989.1"/>
    </source>
</evidence>
<feature type="region of interest" description="Disordered" evidence="1">
    <location>
        <begin position="50"/>
        <end position="126"/>
    </location>
</feature>
<sequence length="146" mass="16424">MSNVGDNAFPMENDSRIYAILFKSIDFSTSNDNTLADSYFPLDIKKIQGSMADKESNRQEIEEVDVSNDDSVKDPDFDSGDDETENTIDNEITEGSFKRRKKSRTKPADFSTTNDNTLADSYFPVDIKKNQGSLADSSIKELVERK</sequence>
<proteinExistence type="predicted"/>
<reference evidence="2" key="1">
    <citation type="submission" date="2022-01" db="EMBL/GenBank/DDBJ databases">
        <authorList>
            <person name="King R."/>
        </authorList>
    </citation>
    <scope>NUCLEOTIDE SEQUENCE</scope>
</reference>
<organism evidence="2 3">
    <name type="scientific">Psylliodes chrysocephalus</name>
    <dbReference type="NCBI Taxonomy" id="3402493"/>
    <lineage>
        <taxon>Eukaryota</taxon>
        <taxon>Metazoa</taxon>
        <taxon>Ecdysozoa</taxon>
        <taxon>Arthropoda</taxon>
        <taxon>Hexapoda</taxon>
        <taxon>Insecta</taxon>
        <taxon>Pterygota</taxon>
        <taxon>Neoptera</taxon>
        <taxon>Endopterygota</taxon>
        <taxon>Coleoptera</taxon>
        <taxon>Polyphaga</taxon>
        <taxon>Cucujiformia</taxon>
        <taxon>Chrysomeloidea</taxon>
        <taxon>Chrysomelidae</taxon>
        <taxon>Galerucinae</taxon>
        <taxon>Alticini</taxon>
        <taxon>Psylliodes</taxon>
    </lineage>
</organism>
<feature type="compositionally biased region" description="Polar residues" evidence="1">
    <location>
        <begin position="110"/>
        <end position="119"/>
    </location>
</feature>
<dbReference type="EMBL" id="OV651816">
    <property type="protein sequence ID" value="CAH1109989.1"/>
    <property type="molecule type" value="Genomic_DNA"/>
</dbReference>
<accession>A0A9P0D3S7</accession>
<evidence type="ECO:0000313" key="3">
    <source>
        <dbReference type="Proteomes" id="UP001153636"/>
    </source>
</evidence>
<dbReference type="Proteomes" id="UP001153636">
    <property type="component" value="Chromosome 4"/>
</dbReference>